<comment type="caution">
    <text evidence="3">The sequence shown here is derived from an EMBL/GenBank/DDBJ whole genome shotgun (WGS) entry which is preliminary data.</text>
</comment>
<dbReference type="AlphaFoldDB" id="A0A4R5FY93"/>
<dbReference type="Proteomes" id="UP000295136">
    <property type="component" value="Unassembled WGS sequence"/>
</dbReference>
<organism evidence="3 4">
    <name type="scientific">Nonomuraea mesophila</name>
    <dbReference type="NCBI Taxonomy" id="2530382"/>
    <lineage>
        <taxon>Bacteria</taxon>
        <taxon>Bacillati</taxon>
        <taxon>Actinomycetota</taxon>
        <taxon>Actinomycetes</taxon>
        <taxon>Streptosporangiales</taxon>
        <taxon>Streptosporangiaceae</taxon>
        <taxon>Nonomuraea</taxon>
    </lineage>
</organism>
<evidence type="ECO:0000313" key="3">
    <source>
        <dbReference type="EMBL" id="TDE59931.1"/>
    </source>
</evidence>
<dbReference type="PANTHER" id="PTHR35526:SF3">
    <property type="entry name" value="ANTI-SIGMA-F FACTOR RSBW"/>
    <property type="match status" value="1"/>
</dbReference>
<name>A0A4R5FY93_9ACTN</name>
<dbReference type="Gene3D" id="3.30.565.10">
    <property type="entry name" value="Histidine kinase-like ATPase, C-terminal domain"/>
    <property type="match status" value="1"/>
</dbReference>
<feature type="domain" description="Histidine kinase/HSP90-like ATPase" evidence="2">
    <location>
        <begin position="14"/>
        <end position="117"/>
    </location>
</feature>
<gene>
    <name evidence="3" type="ORF">E1295_01360</name>
</gene>
<dbReference type="Pfam" id="PF13581">
    <property type="entry name" value="HATPase_c_2"/>
    <property type="match status" value="1"/>
</dbReference>
<dbReference type="PANTHER" id="PTHR35526">
    <property type="entry name" value="ANTI-SIGMA-F FACTOR RSBW-RELATED"/>
    <property type="match status" value="1"/>
</dbReference>
<evidence type="ECO:0000313" key="4">
    <source>
        <dbReference type="Proteomes" id="UP000295136"/>
    </source>
</evidence>
<evidence type="ECO:0000259" key="2">
    <source>
        <dbReference type="Pfam" id="PF13581"/>
    </source>
</evidence>
<keyword evidence="3" id="KW-0067">ATP-binding</keyword>
<dbReference type="InterPro" id="IPR003594">
    <property type="entry name" value="HATPase_dom"/>
</dbReference>
<dbReference type="GO" id="GO:0005524">
    <property type="term" value="F:ATP binding"/>
    <property type="evidence" value="ECO:0007669"/>
    <property type="project" value="UniProtKB-KW"/>
</dbReference>
<dbReference type="GO" id="GO:0004674">
    <property type="term" value="F:protein serine/threonine kinase activity"/>
    <property type="evidence" value="ECO:0007669"/>
    <property type="project" value="UniProtKB-KW"/>
</dbReference>
<sequence length="128" mass="14325">MTEIENPARLPGLARRELRRWIGDHPSLADLHLIATELVTNAVVHGAGPWVRMSLRAVDEGERCYWRLAVEDPGLSASVPMPRMPGPHESRGRGLWIVDDLTRGCWATDRTRTGERVVWALLPREAGS</sequence>
<dbReference type="InterPro" id="IPR050267">
    <property type="entry name" value="Anti-sigma-factor_SerPK"/>
</dbReference>
<dbReference type="InterPro" id="IPR036890">
    <property type="entry name" value="HATPase_C_sf"/>
</dbReference>
<dbReference type="CDD" id="cd16936">
    <property type="entry name" value="HATPase_RsbW-like"/>
    <property type="match status" value="1"/>
</dbReference>
<dbReference type="EMBL" id="SMLD01000002">
    <property type="protein sequence ID" value="TDE59931.1"/>
    <property type="molecule type" value="Genomic_DNA"/>
</dbReference>
<dbReference type="SUPFAM" id="SSF55874">
    <property type="entry name" value="ATPase domain of HSP90 chaperone/DNA topoisomerase II/histidine kinase"/>
    <property type="match status" value="1"/>
</dbReference>
<keyword evidence="1" id="KW-0808">Transferase</keyword>
<keyword evidence="3" id="KW-0547">Nucleotide-binding</keyword>
<proteinExistence type="predicted"/>
<keyword evidence="1" id="KW-0723">Serine/threonine-protein kinase</keyword>
<evidence type="ECO:0000256" key="1">
    <source>
        <dbReference type="ARBA" id="ARBA00022527"/>
    </source>
</evidence>
<accession>A0A4R5FY93</accession>
<reference evidence="3 4" key="1">
    <citation type="submission" date="2019-03" db="EMBL/GenBank/DDBJ databases">
        <title>Draft genome sequences of novel Actinobacteria.</title>
        <authorList>
            <person name="Sahin N."/>
            <person name="Ay H."/>
            <person name="Saygin H."/>
        </authorList>
    </citation>
    <scope>NUCLEOTIDE SEQUENCE [LARGE SCALE GENOMIC DNA]</scope>
    <source>
        <strain evidence="3 4">6K102</strain>
    </source>
</reference>
<keyword evidence="1" id="KW-0418">Kinase</keyword>
<protein>
    <submittedName>
        <fullName evidence="3">ATP-binding protein</fullName>
    </submittedName>
</protein>
<dbReference type="RefSeq" id="WP_132627786.1">
    <property type="nucleotide sequence ID" value="NZ_SMLD01000002.1"/>
</dbReference>
<keyword evidence="4" id="KW-1185">Reference proteome</keyword>